<proteinExistence type="predicted"/>
<comment type="caution">
    <text evidence="2">The sequence shown here is derived from an EMBL/GenBank/DDBJ whole genome shotgun (WGS) entry which is preliminary data.</text>
</comment>
<evidence type="ECO:0000259" key="1">
    <source>
        <dbReference type="Pfam" id="PF25597"/>
    </source>
</evidence>
<dbReference type="InterPro" id="IPR057670">
    <property type="entry name" value="SH3_retrovirus"/>
</dbReference>
<dbReference type="Proteomes" id="UP001454036">
    <property type="component" value="Unassembled WGS sequence"/>
</dbReference>
<dbReference type="Pfam" id="PF25597">
    <property type="entry name" value="SH3_retrovirus"/>
    <property type="match status" value="1"/>
</dbReference>
<evidence type="ECO:0000313" key="2">
    <source>
        <dbReference type="EMBL" id="GAA0183531.1"/>
    </source>
</evidence>
<name>A0AAV3RPA1_LITER</name>
<feature type="domain" description="Retroviral polymerase SH3-like" evidence="1">
    <location>
        <begin position="54"/>
        <end position="100"/>
    </location>
</feature>
<accession>A0AAV3RPA1</accession>
<dbReference type="InterPro" id="IPR039537">
    <property type="entry name" value="Retrotran_Ty1/copia-like"/>
</dbReference>
<dbReference type="PANTHER" id="PTHR42648">
    <property type="entry name" value="TRANSPOSASE, PUTATIVE-RELATED"/>
    <property type="match status" value="1"/>
</dbReference>
<reference evidence="2 3" key="1">
    <citation type="submission" date="2024-01" db="EMBL/GenBank/DDBJ databases">
        <title>The complete chloroplast genome sequence of Lithospermum erythrorhizon: insights into the phylogenetic relationship among Boraginaceae species and the maternal lineages of purple gromwells.</title>
        <authorList>
            <person name="Okada T."/>
            <person name="Watanabe K."/>
        </authorList>
    </citation>
    <scope>NUCLEOTIDE SEQUENCE [LARGE SCALE GENOMIC DNA]</scope>
</reference>
<protein>
    <recommendedName>
        <fullName evidence="1">Retroviral polymerase SH3-like domain-containing protein</fullName>
    </recommendedName>
</protein>
<dbReference type="PANTHER" id="PTHR42648:SF31">
    <property type="entry name" value="RNA-DIRECTED DNA POLYMERASE"/>
    <property type="match status" value="1"/>
</dbReference>
<dbReference type="EMBL" id="BAABME010011290">
    <property type="protein sequence ID" value="GAA0183531.1"/>
    <property type="molecule type" value="Genomic_DNA"/>
</dbReference>
<organism evidence="2 3">
    <name type="scientific">Lithospermum erythrorhizon</name>
    <name type="common">Purple gromwell</name>
    <name type="synonym">Lithospermum officinale var. erythrorhizon</name>
    <dbReference type="NCBI Taxonomy" id="34254"/>
    <lineage>
        <taxon>Eukaryota</taxon>
        <taxon>Viridiplantae</taxon>
        <taxon>Streptophyta</taxon>
        <taxon>Embryophyta</taxon>
        <taxon>Tracheophyta</taxon>
        <taxon>Spermatophyta</taxon>
        <taxon>Magnoliopsida</taxon>
        <taxon>eudicotyledons</taxon>
        <taxon>Gunneridae</taxon>
        <taxon>Pentapetalae</taxon>
        <taxon>asterids</taxon>
        <taxon>lamiids</taxon>
        <taxon>Boraginales</taxon>
        <taxon>Boraginaceae</taxon>
        <taxon>Boraginoideae</taxon>
        <taxon>Lithospermeae</taxon>
        <taxon>Lithospermum</taxon>
    </lineage>
</organism>
<evidence type="ECO:0000313" key="3">
    <source>
        <dbReference type="Proteomes" id="UP001454036"/>
    </source>
</evidence>
<keyword evidence="3" id="KW-1185">Reference proteome</keyword>
<gene>
    <name evidence="2" type="ORF">LIER_30925</name>
</gene>
<sequence>MFQSKLSISFWGDSILVATYIINRLPSVNLAWKSPYEMLFLKPPNIDHLRVFRCLCFFSNNSPHKIKFDPRAFPGVFVGYSTGQKRYMVYDFDTRRLLLLEMLHFMKSLFFFILRSHLIDIADHVTSDEHVCLSYVPIDHDPVVSDVLHPLSLM</sequence>
<dbReference type="AlphaFoldDB" id="A0AAV3RPA1"/>